<organism evidence="2 3">
    <name type="scientific">Ditylenchus dipsaci</name>
    <dbReference type="NCBI Taxonomy" id="166011"/>
    <lineage>
        <taxon>Eukaryota</taxon>
        <taxon>Metazoa</taxon>
        <taxon>Ecdysozoa</taxon>
        <taxon>Nematoda</taxon>
        <taxon>Chromadorea</taxon>
        <taxon>Rhabditida</taxon>
        <taxon>Tylenchina</taxon>
        <taxon>Tylenchomorpha</taxon>
        <taxon>Sphaerularioidea</taxon>
        <taxon>Anguinidae</taxon>
        <taxon>Anguininae</taxon>
        <taxon>Ditylenchus</taxon>
    </lineage>
</organism>
<dbReference type="WBParaSite" id="jg25707">
    <property type="protein sequence ID" value="jg25707"/>
    <property type="gene ID" value="jg25707"/>
</dbReference>
<evidence type="ECO:0000313" key="3">
    <source>
        <dbReference type="WBParaSite" id="jg25707"/>
    </source>
</evidence>
<proteinExistence type="predicted"/>
<dbReference type="Proteomes" id="UP000887574">
    <property type="component" value="Unplaced"/>
</dbReference>
<feature type="compositionally biased region" description="Low complexity" evidence="1">
    <location>
        <begin position="43"/>
        <end position="55"/>
    </location>
</feature>
<name>A0A915E293_9BILA</name>
<feature type="region of interest" description="Disordered" evidence="1">
    <location>
        <begin position="38"/>
        <end position="61"/>
    </location>
</feature>
<protein>
    <submittedName>
        <fullName evidence="3">Uncharacterized protein</fullName>
    </submittedName>
</protein>
<accession>A0A915E293</accession>
<keyword evidence="2" id="KW-1185">Reference proteome</keyword>
<evidence type="ECO:0000313" key="2">
    <source>
        <dbReference type="Proteomes" id="UP000887574"/>
    </source>
</evidence>
<reference evidence="3" key="1">
    <citation type="submission" date="2022-11" db="UniProtKB">
        <authorList>
            <consortium name="WormBaseParasite"/>
        </authorList>
    </citation>
    <scope>IDENTIFICATION</scope>
</reference>
<evidence type="ECO:0000256" key="1">
    <source>
        <dbReference type="SAM" id="MobiDB-lite"/>
    </source>
</evidence>
<dbReference type="AlphaFoldDB" id="A0A915E293"/>
<sequence>MSLRLCWKPAFFTFQSKLYYVVSISRYQQSEESHLVTADRGLSSSSPQSDQSVRSKAPSAGFESTIAQDLISALNYEAMKQHRDQIYCYAGIHIGM</sequence>